<evidence type="ECO:0000259" key="10">
    <source>
        <dbReference type="SMART" id="SM01331"/>
    </source>
</evidence>
<feature type="region of interest" description="Disordered" evidence="9">
    <location>
        <begin position="411"/>
        <end position="439"/>
    </location>
</feature>
<feature type="domain" description="Serine/threonine-protein kinase haspin C-terminal" evidence="10">
    <location>
        <begin position="454"/>
        <end position="550"/>
    </location>
</feature>
<dbReference type="EC" id="2.7.11.1" evidence="1"/>
<dbReference type="Gene3D" id="1.10.510.10">
    <property type="entry name" value="Transferase(Phosphotransferase) domain 1"/>
    <property type="match status" value="1"/>
</dbReference>
<comment type="catalytic activity">
    <reaction evidence="8">
        <text>L-seryl-[protein] + ATP = O-phospho-L-seryl-[protein] + ADP + H(+)</text>
        <dbReference type="Rhea" id="RHEA:17989"/>
        <dbReference type="Rhea" id="RHEA-COMP:9863"/>
        <dbReference type="Rhea" id="RHEA-COMP:11604"/>
        <dbReference type="ChEBI" id="CHEBI:15378"/>
        <dbReference type="ChEBI" id="CHEBI:29999"/>
        <dbReference type="ChEBI" id="CHEBI:30616"/>
        <dbReference type="ChEBI" id="CHEBI:83421"/>
        <dbReference type="ChEBI" id="CHEBI:456216"/>
        <dbReference type="EC" id="2.7.11.1"/>
    </reaction>
</comment>
<dbReference type="GO" id="GO:0035556">
    <property type="term" value="P:intracellular signal transduction"/>
    <property type="evidence" value="ECO:0007669"/>
    <property type="project" value="TreeGrafter"/>
</dbReference>
<proteinExistence type="predicted"/>
<dbReference type="SMART" id="SM01331">
    <property type="entry name" value="DUF3635"/>
    <property type="match status" value="1"/>
</dbReference>
<comment type="catalytic activity">
    <reaction evidence="7">
        <text>L-threonyl-[protein] + ATP = O-phospho-L-threonyl-[protein] + ADP + H(+)</text>
        <dbReference type="Rhea" id="RHEA:46608"/>
        <dbReference type="Rhea" id="RHEA-COMP:11060"/>
        <dbReference type="Rhea" id="RHEA-COMP:11605"/>
        <dbReference type="ChEBI" id="CHEBI:15378"/>
        <dbReference type="ChEBI" id="CHEBI:30013"/>
        <dbReference type="ChEBI" id="CHEBI:30616"/>
        <dbReference type="ChEBI" id="CHEBI:61977"/>
        <dbReference type="ChEBI" id="CHEBI:456216"/>
        <dbReference type="EC" id="2.7.11.1"/>
    </reaction>
</comment>
<dbReference type="OrthoDB" id="21018at2759"/>
<dbReference type="GO" id="GO:0005634">
    <property type="term" value="C:nucleus"/>
    <property type="evidence" value="ECO:0007669"/>
    <property type="project" value="TreeGrafter"/>
</dbReference>
<dbReference type="SUPFAM" id="SSF56112">
    <property type="entry name" value="Protein kinase-like (PK-like)"/>
    <property type="match status" value="1"/>
</dbReference>
<feature type="compositionally biased region" description="Low complexity" evidence="9">
    <location>
        <begin position="417"/>
        <end position="439"/>
    </location>
</feature>
<dbReference type="GO" id="GO:0005524">
    <property type="term" value="F:ATP binding"/>
    <property type="evidence" value="ECO:0007669"/>
    <property type="project" value="UniProtKB-KW"/>
</dbReference>
<protein>
    <recommendedName>
        <fullName evidence="1">non-specific serine/threonine protein kinase</fullName>
        <ecNumber evidence="1">2.7.11.1</ecNumber>
    </recommendedName>
</protein>
<dbReference type="PANTHER" id="PTHR24419:SF18">
    <property type="entry name" value="SERINE_THREONINE-PROTEIN KINASE HASPIN"/>
    <property type="match status" value="1"/>
</dbReference>
<dbReference type="PANTHER" id="PTHR24419">
    <property type="entry name" value="INTERLEUKIN-1 RECEPTOR-ASSOCIATED KINASE"/>
    <property type="match status" value="1"/>
</dbReference>
<dbReference type="GO" id="GO:0072354">
    <property type="term" value="F:histone H3T3 kinase activity"/>
    <property type="evidence" value="ECO:0007669"/>
    <property type="project" value="TreeGrafter"/>
</dbReference>
<dbReference type="InterPro" id="IPR011009">
    <property type="entry name" value="Kinase-like_dom_sf"/>
</dbReference>
<evidence type="ECO:0000313" key="12">
    <source>
        <dbReference type="Proteomes" id="UP000053259"/>
    </source>
</evidence>
<evidence type="ECO:0000256" key="6">
    <source>
        <dbReference type="ARBA" id="ARBA00022840"/>
    </source>
</evidence>
<evidence type="ECO:0000256" key="5">
    <source>
        <dbReference type="ARBA" id="ARBA00022777"/>
    </source>
</evidence>
<dbReference type="EMBL" id="KN847562">
    <property type="protein sequence ID" value="KIW00584.1"/>
    <property type="molecule type" value="Genomic_DNA"/>
</dbReference>
<keyword evidence="5" id="KW-0418">Kinase</keyword>
<keyword evidence="12" id="KW-1185">Reference proteome</keyword>
<accession>A0A0D2AN88</accession>
<reference evidence="11 12" key="1">
    <citation type="submission" date="2015-01" db="EMBL/GenBank/DDBJ databases">
        <title>The Genome Sequence of Ochroconis gallopava CBS43764.</title>
        <authorList>
            <consortium name="The Broad Institute Genomics Platform"/>
            <person name="Cuomo C."/>
            <person name="de Hoog S."/>
            <person name="Gorbushina A."/>
            <person name="Stielow B."/>
            <person name="Teixiera M."/>
            <person name="Abouelleil A."/>
            <person name="Chapman S.B."/>
            <person name="Priest M."/>
            <person name="Young S.K."/>
            <person name="Wortman J."/>
            <person name="Nusbaum C."/>
            <person name="Birren B."/>
        </authorList>
    </citation>
    <scope>NUCLEOTIDE SEQUENCE [LARGE SCALE GENOMIC DNA]</scope>
    <source>
        <strain evidence="11 12">CBS 43764</strain>
    </source>
</reference>
<dbReference type="AlphaFoldDB" id="A0A0D2AN88"/>
<dbReference type="Pfam" id="PF12330">
    <property type="entry name" value="Haspin_kinase"/>
    <property type="match status" value="1"/>
</dbReference>
<evidence type="ECO:0000256" key="2">
    <source>
        <dbReference type="ARBA" id="ARBA00022527"/>
    </source>
</evidence>
<keyword evidence="3" id="KW-0808">Transferase</keyword>
<dbReference type="InterPro" id="IPR024604">
    <property type="entry name" value="GSG2_C"/>
</dbReference>
<dbReference type="STRING" id="253628.A0A0D2AN88"/>
<name>A0A0D2AN88_9PEZI</name>
<evidence type="ECO:0000256" key="3">
    <source>
        <dbReference type="ARBA" id="ARBA00022679"/>
    </source>
</evidence>
<sequence>MHKNVYGRKAKQSAFTVSSIFVEASPRKPGAEEQRQCDRIEDDVLRASHTLQNLSVQEEREGRILARKPTRTPLGTRDGNSGPTSRNGGQDEPSTGAKVKGSRRTVQERVSKSLTKQSEDTAQEERASRASPIHELCNLYVKPLVALTNEQTAPLAFDAWSEDLAKHFKVSKIAEASYSEVYRLSLLNKHPDLTSADESVLKLIAIKPPQHATDKKKSKAQQKREEDMSSVEDVASEVRLLKRMTEIPGFTNYRALHVLQGRPSKAFTQAWKEWNKGRPKGHKSEFPDPSRKASYEESQLWAVVEMQDAGTDVERLIEDEAKQGQGAEKGGVCINSIWAAWDIFWQTVLAVAKGESEARFEHRDLHLGNICVRRRNGEDVVGLSADAPKRKLRFTNLEATIIDYTLSRADMAPPGQSAPRSRSLRSSSSRASLSSSTNSSIDAGVAYNPLQKQPKIFEGDADVDYQYEIYRYMRSIVSSGALEDSEPWSTFQPRTNLLWLHFVLFKLCETLQWPSQTMKKSKDKLYKRALELEDILVQVDQLLDAERLLGDKERVLNSAAELVAIALEQAWLCHDDVYY</sequence>
<evidence type="ECO:0000256" key="1">
    <source>
        <dbReference type="ARBA" id="ARBA00012513"/>
    </source>
</evidence>
<evidence type="ECO:0000256" key="4">
    <source>
        <dbReference type="ARBA" id="ARBA00022741"/>
    </source>
</evidence>
<evidence type="ECO:0000256" key="9">
    <source>
        <dbReference type="SAM" id="MobiDB-lite"/>
    </source>
</evidence>
<dbReference type="GO" id="GO:0005737">
    <property type="term" value="C:cytoplasm"/>
    <property type="evidence" value="ECO:0007669"/>
    <property type="project" value="TreeGrafter"/>
</dbReference>
<dbReference type="HOGENOM" id="CLU_022500_0_0_1"/>
<dbReference type="Proteomes" id="UP000053259">
    <property type="component" value="Unassembled WGS sequence"/>
</dbReference>
<feature type="compositionally biased region" description="Polar residues" evidence="9">
    <location>
        <begin position="78"/>
        <end position="88"/>
    </location>
</feature>
<evidence type="ECO:0000256" key="7">
    <source>
        <dbReference type="ARBA" id="ARBA00047899"/>
    </source>
</evidence>
<feature type="region of interest" description="Disordered" evidence="9">
    <location>
        <begin position="210"/>
        <end position="231"/>
    </location>
</feature>
<organism evidence="11 12">
    <name type="scientific">Verruconis gallopava</name>
    <dbReference type="NCBI Taxonomy" id="253628"/>
    <lineage>
        <taxon>Eukaryota</taxon>
        <taxon>Fungi</taxon>
        <taxon>Dikarya</taxon>
        <taxon>Ascomycota</taxon>
        <taxon>Pezizomycotina</taxon>
        <taxon>Dothideomycetes</taxon>
        <taxon>Pleosporomycetidae</taxon>
        <taxon>Venturiales</taxon>
        <taxon>Sympoventuriaceae</taxon>
        <taxon>Verruconis</taxon>
    </lineage>
</organism>
<dbReference type="InParanoid" id="A0A0D2AN88"/>
<dbReference type="GO" id="GO:0000278">
    <property type="term" value="P:mitotic cell cycle"/>
    <property type="evidence" value="ECO:0007669"/>
    <property type="project" value="TreeGrafter"/>
</dbReference>
<keyword evidence="6" id="KW-0067">ATP-binding</keyword>
<evidence type="ECO:0000313" key="11">
    <source>
        <dbReference type="EMBL" id="KIW00584.1"/>
    </source>
</evidence>
<evidence type="ECO:0000256" key="8">
    <source>
        <dbReference type="ARBA" id="ARBA00048679"/>
    </source>
</evidence>
<keyword evidence="2" id="KW-0723">Serine/threonine-protein kinase</keyword>
<dbReference type="RefSeq" id="XP_016210453.1">
    <property type="nucleotide sequence ID" value="XM_016361771.1"/>
</dbReference>
<keyword evidence="4" id="KW-0547">Nucleotide-binding</keyword>
<dbReference type="VEuPathDB" id="FungiDB:PV09_07937"/>
<dbReference type="Gene3D" id="3.30.200.20">
    <property type="entry name" value="Phosphorylase Kinase, domain 1"/>
    <property type="match status" value="1"/>
</dbReference>
<gene>
    <name evidence="11" type="ORF">PV09_07937</name>
</gene>
<dbReference type="GeneID" id="27315910"/>
<feature type="region of interest" description="Disordered" evidence="9">
    <location>
        <begin position="48"/>
        <end position="129"/>
    </location>
</feature>
<feature type="compositionally biased region" description="Basic and acidic residues" evidence="9">
    <location>
        <begin position="105"/>
        <end position="128"/>
    </location>
</feature>